<accession>A0ACC3C0A9</accession>
<dbReference type="EMBL" id="CM020619">
    <property type="protein sequence ID" value="KAK1863655.1"/>
    <property type="molecule type" value="Genomic_DNA"/>
</dbReference>
<organism evidence="1 2">
    <name type="scientific">Pyropia yezoensis</name>
    <name type="common">Susabi-nori</name>
    <name type="synonym">Porphyra yezoensis</name>
    <dbReference type="NCBI Taxonomy" id="2788"/>
    <lineage>
        <taxon>Eukaryota</taxon>
        <taxon>Rhodophyta</taxon>
        <taxon>Bangiophyceae</taxon>
        <taxon>Bangiales</taxon>
        <taxon>Bangiaceae</taxon>
        <taxon>Pyropia</taxon>
    </lineage>
</organism>
<evidence type="ECO:0000313" key="2">
    <source>
        <dbReference type="Proteomes" id="UP000798662"/>
    </source>
</evidence>
<comment type="caution">
    <text evidence="1">The sequence shown here is derived from an EMBL/GenBank/DDBJ whole genome shotgun (WGS) entry which is preliminary data.</text>
</comment>
<keyword evidence="2" id="KW-1185">Reference proteome</keyword>
<name>A0ACC3C0A9_PYRYE</name>
<sequence length="1171" mass="117644">MDAPVLSVGPSPTPPPGHPLPLSGRPSPHTYPHLPPPPQGVTEPFPYAAAASSYAGSSAEDGGGSAASAPQRPSLPPATPSPLPLAGTAYHTAPTRRPPPTGGGAGASPRDTEPPIPSPHPGALSPPPSVGAHANGHPVHAGTESRRFEPWYTHPMHRQERQAGWDAHVRPPQLQAAGGHHGGWAAADRHVGGRGSGSGYTAVPGLAGHGPMSHPAAYVSQGTPLAAVVGSERRGEGYGHEGDPYGGGGVIHPPGSSGGWAATQHQVTETTEAARWQANVGRVGRGSGAGGGIGGGVDNNDGRWPCGGDGGSGRDCGGRCAGCPEVAAAVMALRLEVEAARADAAKAMGTAAVAAAEAAACHGEAEALRAAMMAEVQELHGALRELASRVLRGENEGMAAAQVHLSGTSASGGRASPPGWQGRDPENPALITIDEYPLQMSRWVARESLGHPAPVPHPRGTPSRQLVLNDRDWPQPPARATPTVRDKGGKGCGGGGGGDLAVADAGPLPLASAPTEVAASAPAGTHADVVLETAQFLIGLGAGPRRGQGAPGVKASRPEDSTDRGQPQRLSERGSGGGSTGAELPPTLLPPLPQAQAVGARQGAARPPHVAASAAAATTPAPTRAGRSAATRQGATVWGAFVGAPPPPQAAGGSSDRGGARAGRGARPPASRAAKRPPPSTATPPRSGGAGAPRAPRPVGQRSLKVPRTSYRSVGPTTHEPLRATNGGMYTRVRGREGGEAAACGGSGGGGGDRSVGGSGGGRSVGNGEGHGSNGRVGAAGKTTGASGDAAGAPPLASRRAVPPVKAAEGGSHSRSSSVLTASASAEGLDSAAMGASALTDDNQRVKTKGKGKGGVASGSGDGVSRSRPASRLVSAAAAPRREQRRRPTKAPLVPQTRSAEDTRTSSRSNGRGVGRSGGSGGLDPLPPLEVNPHLDADGWASTGGGEVEMELVTPTGAGGSGRGRDERQREGGHGRTLTGSVHSGGDGGNDKEDEAAAGGDTWSSPTRGAHSQNDIPHSDGDGDDDGLSGSGRSSRRSRGRGCRSGSRSGPEGYGDKEGDVHLEGYGDDDGDEAGDGGDDGGAPRPRYPRERVGASGNAGICGERRRRDNWTDDENDVFIEMVNAHLHMEEMDLRRMLARHFAPRRTHEQCANHLRILRNTGKLPKGNPIV</sequence>
<reference evidence="1" key="1">
    <citation type="submission" date="2019-11" db="EMBL/GenBank/DDBJ databases">
        <title>Nori genome reveals adaptations in red seaweeds to the harsh intertidal environment.</title>
        <authorList>
            <person name="Wang D."/>
            <person name="Mao Y."/>
        </authorList>
    </citation>
    <scope>NUCLEOTIDE SEQUENCE</scope>
    <source>
        <tissue evidence="1">Gametophyte</tissue>
    </source>
</reference>
<evidence type="ECO:0000313" key="1">
    <source>
        <dbReference type="EMBL" id="KAK1863655.1"/>
    </source>
</evidence>
<protein>
    <submittedName>
        <fullName evidence="1">Uncharacterized protein</fullName>
    </submittedName>
</protein>
<proteinExistence type="predicted"/>
<dbReference type="Proteomes" id="UP000798662">
    <property type="component" value="Chromosome 2"/>
</dbReference>
<gene>
    <name evidence="1" type="ORF">I4F81_006209</name>
</gene>